<evidence type="ECO:0008006" key="3">
    <source>
        <dbReference type="Google" id="ProtNLM"/>
    </source>
</evidence>
<dbReference type="KEGG" id="tut:107362702"/>
<protein>
    <recommendedName>
        <fullName evidence="3">MICOS complex subunit MIC13</fullName>
    </recommendedName>
</protein>
<keyword evidence="2" id="KW-1185">Reference proteome</keyword>
<dbReference type="HOGENOM" id="CLU_2064436_0_0_1"/>
<reference evidence="1" key="2">
    <citation type="submission" date="2015-06" db="UniProtKB">
        <authorList>
            <consortium name="EnsemblMetazoa"/>
        </authorList>
    </citation>
    <scope>IDENTIFICATION</scope>
</reference>
<organism evidence="1 2">
    <name type="scientific">Tetranychus urticae</name>
    <name type="common">Two-spotted spider mite</name>
    <dbReference type="NCBI Taxonomy" id="32264"/>
    <lineage>
        <taxon>Eukaryota</taxon>
        <taxon>Metazoa</taxon>
        <taxon>Ecdysozoa</taxon>
        <taxon>Arthropoda</taxon>
        <taxon>Chelicerata</taxon>
        <taxon>Arachnida</taxon>
        <taxon>Acari</taxon>
        <taxon>Acariformes</taxon>
        <taxon>Trombidiformes</taxon>
        <taxon>Prostigmata</taxon>
        <taxon>Eleutherengona</taxon>
        <taxon>Raphignathae</taxon>
        <taxon>Tetranychoidea</taxon>
        <taxon>Tetranychidae</taxon>
        <taxon>Tetranychus</taxon>
    </lineage>
</organism>
<evidence type="ECO:0000313" key="1">
    <source>
        <dbReference type="EnsemblMetazoa" id="tetur08g00640.1"/>
    </source>
</evidence>
<dbReference type="OrthoDB" id="6521984at2759"/>
<dbReference type="Proteomes" id="UP000015104">
    <property type="component" value="Unassembled WGS sequence"/>
</dbReference>
<dbReference type="EnsemblMetazoa" id="tetur08g00640.1">
    <property type="protein sequence ID" value="tetur08g00640.1"/>
    <property type="gene ID" value="tetur08g00640"/>
</dbReference>
<gene>
    <name evidence="1" type="primary">107362702</name>
</gene>
<dbReference type="AlphaFoldDB" id="T1KAJ8"/>
<dbReference type="EMBL" id="CAEY01001941">
    <property type="status" value="NOT_ANNOTATED_CDS"/>
    <property type="molecule type" value="Genomic_DNA"/>
</dbReference>
<dbReference type="OMA" id="YMPEIPL"/>
<evidence type="ECO:0000313" key="2">
    <source>
        <dbReference type="Proteomes" id="UP000015104"/>
    </source>
</evidence>
<accession>T1KAJ8</accession>
<sequence>MGLIRTTVKYGVPLGFVYWTVNAGEWKPMESSEDLKKTRFLYKEFETAKSKICPYVSPYMPEIPLNKEELIESWNRIVKKGISSMSTIDLVASMKKLMSQFENTTPALPEPTNSSETKS</sequence>
<proteinExistence type="predicted"/>
<name>T1KAJ8_TETUR</name>
<reference evidence="2" key="1">
    <citation type="submission" date="2011-08" db="EMBL/GenBank/DDBJ databases">
        <authorList>
            <person name="Rombauts S."/>
        </authorList>
    </citation>
    <scope>NUCLEOTIDE SEQUENCE</scope>
    <source>
        <strain evidence="2">London</strain>
    </source>
</reference>